<dbReference type="RefSeq" id="WP_072315770.1">
    <property type="nucleotide sequence ID" value="NZ_FPJE01000002.1"/>
</dbReference>
<proteinExistence type="predicted"/>
<dbReference type="STRING" id="1150368.SAMN02927921_00480"/>
<accession>A0A1K1M8T1</accession>
<dbReference type="InterPro" id="IPR018534">
    <property type="entry name" value="Tet_reg_excision_RteC"/>
</dbReference>
<name>A0A1K1M8T1_9FLAO</name>
<dbReference type="Proteomes" id="UP000182248">
    <property type="component" value="Unassembled WGS sequence"/>
</dbReference>
<dbReference type="Pfam" id="PF09357">
    <property type="entry name" value="RteC"/>
    <property type="match status" value="1"/>
</dbReference>
<organism evidence="1 2">
    <name type="scientific">Sinomicrobium oceani</name>
    <dbReference type="NCBI Taxonomy" id="1150368"/>
    <lineage>
        <taxon>Bacteria</taxon>
        <taxon>Pseudomonadati</taxon>
        <taxon>Bacteroidota</taxon>
        <taxon>Flavobacteriia</taxon>
        <taxon>Flavobacteriales</taxon>
        <taxon>Flavobacteriaceae</taxon>
        <taxon>Sinomicrobium</taxon>
    </lineage>
</organism>
<evidence type="ECO:0000313" key="2">
    <source>
        <dbReference type="Proteomes" id="UP000182248"/>
    </source>
</evidence>
<keyword evidence="2" id="KW-1185">Reference proteome</keyword>
<dbReference type="OrthoDB" id="790983at2"/>
<dbReference type="EMBL" id="FPJE01000002">
    <property type="protein sequence ID" value="SFW19536.1"/>
    <property type="molecule type" value="Genomic_DNA"/>
</dbReference>
<evidence type="ECO:0000313" key="1">
    <source>
        <dbReference type="EMBL" id="SFW19536.1"/>
    </source>
</evidence>
<protein>
    <submittedName>
        <fullName evidence="1">RteC protein</fullName>
    </submittedName>
</protein>
<reference evidence="1 2" key="1">
    <citation type="submission" date="2016-11" db="EMBL/GenBank/DDBJ databases">
        <authorList>
            <person name="Jaros S."/>
            <person name="Januszkiewicz K."/>
            <person name="Wedrychowicz H."/>
        </authorList>
    </citation>
    <scope>NUCLEOTIDE SEQUENCE [LARGE SCALE GENOMIC DNA]</scope>
    <source>
        <strain evidence="1 2">CGMCC 1.12145</strain>
    </source>
</reference>
<sequence length="271" mass="31751">MVYDAVIAGFHRELQDIKQVHQSPPDNRRGVLLCHRTLSQLRELVKQTGLDSGEAEIRFFKEIKVIPLSWLICFTEMSSYELQKPRAGKELQKKFYKKQLRKADKFFCRHRDFISYMEQGHTYRDTEYFTRKNPDHVLPWPGEAHYRDPDFSTSHDLLWGRVLGMQRVVEYLRTTGHTPGGGSPGQHQLDWTASKIALTELVYALHNGKVFNHGEADIADITAAFETFFNVRLPQVYKTYTDIRARKGQRVRFLEELIFRLSRKMDEDEAL</sequence>
<dbReference type="AlphaFoldDB" id="A0A1K1M8T1"/>
<gene>
    <name evidence="1" type="ORF">SAMN02927921_00480</name>
</gene>